<keyword evidence="2" id="KW-0812">Transmembrane</keyword>
<gene>
    <name evidence="4" type="ORF">P154DRAFT_440388</name>
</gene>
<reference evidence="4" key="1">
    <citation type="journal article" date="2020" name="Stud. Mycol.">
        <title>101 Dothideomycetes genomes: a test case for predicting lifestyles and emergence of pathogens.</title>
        <authorList>
            <person name="Haridas S."/>
            <person name="Albert R."/>
            <person name="Binder M."/>
            <person name="Bloem J."/>
            <person name="Labutti K."/>
            <person name="Salamov A."/>
            <person name="Andreopoulos B."/>
            <person name="Baker S."/>
            <person name="Barry K."/>
            <person name="Bills G."/>
            <person name="Bluhm B."/>
            <person name="Cannon C."/>
            <person name="Castanera R."/>
            <person name="Culley D."/>
            <person name="Daum C."/>
            <person name="Ezra D."/>
            <person name="Gonzalez J."/>
            <person name="Henrissat B."/>
            <person name="Kuo A."/>
            <person name="Liang C."/>
            <person name="Lipzen A."/>
            <person name="Lutzoni F."/>
            <person name="Magnuson J."/>
            <person name="Mondo S."/>
            <person name="Nolan M."/>
            <person name="Ohm R."/>
            <person name="Pangilinan J."/>
            <person name="Park H.-J."/>
            <person name="Ramirez L."/>
            <person name="Alfaro M."/>
            <person name="Sun H."/>
            <person name="Tritt A."/>
            <person name="Yoshinaga Y."/>
            <person name="Zwiers L.-H."/>
            <person name="Turgeon B."/>
            <person name="Goodwin S."/>
            <person name="Spatafora J."/>
            <person name="Crous P."/>
            <person name="Grigoriev I."/>
        </authorList>
    </citation>
    <scope>NUCLEOTIDE SEQUENCE</scope>
    <source>
        <strain evidence="4">CBS 123094</strain>
    </source>
</reference>
<dbReference type="InterPro" id="IPR049326">
    <property type="entry name" value="Rhodopsin_dom_fungi"/>
</dbReference>
<evidence type="ECO:0000313" key="4">
    <source>
        <dbReference type="EMBL" id="KAF1997788.1"/>
    </source>
</evidence>
<keyword evidence="2" id="KW-1133">Transmembrane helix</keyword>
<dbReference type="Proteomes" id="UP000799779">
    <property type="component" value="Unassembled WGS sequence"/>
</dbReference>
<keyword evidence="2" id="KW-0472">Membrane</keyword>
<feature type="transmembrane region" description="Helical" evidence="2">
    <location>
        <begin position="171"/>
        <end position="193"/>
    </location>
</feature>
<evidence type="ECO:0000256" key="1">
    <source>
        <dbReference type="SAM" id="MobiDB-lite"/>
    </source>
</evidence>
<name>A0A6A5W9I2_9PLEO</name>
<feature type="transmembrane region" description="Helical" evidence="2">
    <location>
        <begin position="238"/>
        <end position="258"/>
    </location>
</feature>
<dbReference type="Pfam" id="PF20684">
    <property type="entry name" value="Fung_rhodopsin"/>
    <property type="match status" value="1"/>
</dbReference>
<dbReference type="AlphaFoldDB" id="A0A6A5W9I2"/>
<evidence type="ECO:0000313" key="5">
    <source>
        <dbReference type="Proteomes" id="UP000799779"/>
    </source>
</evidence>
<dbReference type="OrthoDB" id="3918601at2759"/>
<dbReference type="PANTHER" id="PTHR38794:SF3">
    <property type="entry name" value="INTEGRAL MEMBRANE PROTEIN"/>
    <property type="match status" value="1"/>
</dbReference>
<accession>A0A6A5W9I2</accession>
<sequence length="379" mass="41271">MASTDPQTPRIAPSQRGGSVLVSLYVWTIVTVMVAIARFIVVLMKKVEFGFDDGMALGAVILYTGASVAWNFAVVGGLGKHFDEVSAKDATVFFKSMYAVSIIQVAAMGFAKASSACLVGRVAPQSPRQRNILFGVVGAWSVYSVIAASFQCGVTDLFKTFPQKCSKGGPTYSIIALNMISDVILAGWIFPVLRDLNMDRRRVQTVAILFGSRVFVAVAGVAQMWAVAYANSKDDPTWYSFELAITDHAVTSLSLILANLPRIKRFLGVAGSGLNVIELTEAELTRAKSGAPGSRTQEPLKLIPSNTGRFTTTIGSDRSRKKDKHKNKAQNEWEKFVSMGSKHDEHTSTSSLFDYNGGVMLQQEVTVKVEDSDRYPDER</sequence>
<feature type="transmembrane region" description="Helical" evidence="2">
    <location>
        <begin position="24"/>
        <end position="44"/>
    </location>
</feature>
<evidence type="ECO:0000256" key="2">
    <source>
        <dbReference type="SAM" id="Phobius"/>
    </source>
</evidence>
<proteinExistence type="predicted"/>
<feature type="transmembrane region" description="Helical" evidence="2">
    <location>
        <begin position="56"/>
        <end position="78"/>
    </location>
</feature>
<organism evidence="4 5">
    <name type="scientific">Amniculicola lignicola CBS 123094</name>
    <dbReference type="NCBI Taxonomy" id="1392246"/>
    <lineage>
        <taxon>Eukaryota</taxon>
        <taxon>Fungi</taxon>
        <taxon>Dikarya</taxon>
        <taxon>Ascomycota</taxon>
        <taxon>Pezizomycotina</taxon>
        <taxon>Dothideomycetes</taxon>
        <taxon>Pleosporomycetidae</taxon>
        <taxon>Pleosporales</taxon>
        <taxon>Amniculicolaceae</taxon>
        <taxon>Amniculicola</taxon>
    </lineage>
</organism>
<feature type="transmembrane region" description="Helical" evidence="2">
    <location>
        <begin position="98"/>
        <end position="120"/>
    </location>
</feature>
<dbReference type="PANTHER" id="PTHR38794">
    <property type="entry name" value="INTEGRAL MEMBRANE PROTEIN"/>
    <property type="match status" value="1"/>
</dbReference>
<feature type="compositionally biased region" description="Basic residues" evidence="1">
    <location>
        <begin position="319"/>
        <end position="328"/>
    </location>
</feature>
<protein>
    <recommendedName>
        <fullName evidence="3">Rhodopsin domain-containing protein</fullName>
    </recommendedName>
</protein>
<feature type="region of interest" description="Disordered" evidence="1">
    <location>
        <begin position="306"/>
        <end position="331"/>
    </location>
</feature>
<feature type="domain" description="Rhodopsin" evidence="3">
    <location>
        <begin position="37"/>
        <end position="267"/>
    </location>
</feature>
<keyword evidence="5" id="KW-1185">Reference proteome</keyword>
<evidence type="ECO:0000259" key="3">
    <source>
        <dbReference type="Pfam" id="PF20684"/>
    </source>
</evidence>
<feature type="compositionally biased region" description="Polar residues" evidence="1">
    <location>
        <begin position="306"/>
        <end position="316"/>
    </location>
</feature>
<dbReference type="EMBL" id="ML977609">
    <property type="protein sequence ID" value="KAF1997788.1"/>
    <property type="molecule type" value="Genomic_DNA"/>
</dbReference>
<feature type="transmembrane region" description="Helical" evidence="2">
    <location>
        <begin position="205"/>
        <end position="226"/>
    </location>
</feature>
<feature type="transmembrane region" description="Helical" evidence="2">
    <location>
        <begin position="132"/>
        <end position="151"/>
    </location>
</feature>